<sequence>LDVFIPPTKIEPHSDDDDLDLPTLAESLKAISSSFMSSTKIDQLMTELALAQEEDPGCKTIVFSQWTSMLDLVETPIKSYDGTMDVKERENSLQKLMHDAEITIMLVSLKA</sequence>
<name>A0ACA9PKP6_9GLOM</name>
<evidence type="ECO:0000313" key="1">
    <source>
        <dbReference type="EMBL" id="CAG8713591.1"/>
    </source>
</evidence>
<reference evidence="1" key="1">
    <citation type="submission" date="2021-06" db="EMBL/GenBank/DDBJ databases">
        <authorList>
            <person name="Kallberg Y."/>
            <person name="Tangrot J."/>
            <person name="Rosling A."/>
        </authorList>
    </citation>
    <scope>NUCLEOTIDE SEQUENCE</scope>
    <source>
        <strain evidence="1">AU212A</strain>
    </source>
</reference>
<keyword evidence="2" id="KW-1185">Reference proteome</keyword>
<protein>
    <submittedName>
        <fullName evidence="1">2145_t:CDS:1</fullName>
    </submittedName>
</protein>
<feature type="non-terminal residue" evidence="1">
    <location>
        <position position="1"/>
    </location>
</feature>
<evidence type="ECO:0000313" key="2">
    <source>
        <dbReference type="Proteomes" id="UP000789860"/>
    </source>
</evidence>
<gene>
    <name evidence="1" type="ORF">SCALOS_LOCUS10970</name>
</gene>
<proteinExistence type="predicted"/>
<feature type="non-terminal residue" evidence="1">
    <location>
        <position position="111"/>
    </location>
</feature>
<dbReference type="EMBL" id="CAJVPM010044196">
    <property type="protein sequence ID" value="CAG8713591.1"/>
    <property type="molecule type" value="Genomic_DNA"/>
</dbReference>
<organism evidence="1 2">
    <name type="scientific">Scutellospora calospora</name>
    <dbReference type="NCBI Taxonomy" id="85575"/>
    <lineage>
        <taxon>Eukaryota</taxon>
        <taxon>Fungi</taxon>
        <taxon>Fungi incertae sedis</taxon>
        <taxon>Mucoromycota</taxon>
        <taxon>Glomeromycotina</taxon>
        <taxon>Glomeromycetes</taxon>
        <taxon>Diversisporales</taxon>
        <taxon>Gigasporaceae</taxon>
        <taxon>Scutellospora</taxon>
    </lineage>
</organism>
<comment type="caution">
    <text evidence="1">The sequence shown here is derived from an EMBL/GenBank/DDBJ whole genome shotgun (WGS) entry which is preliminary data.</text>
</comment>
<accession>A0ACA9PKP6</accession>
<dbReference type="Proteomes" id="UP000789860">
    <property type="component" value="Unassembled WGS sequence"/>
</dbReference>